<dbReference type="Proteomes" id="UP000230066">
    <property type="component" value="Unassembled WGS sequence"/>
</dbReference>
<reference evidence="1" key="1">
    <citation type="submission" date="2019-03" db="EMBL/GenBank/DDBJ databases">
        <title>Improved annotation for the trematode Fasciola hepatica.</title>
        <authorList>
            <person name="Choi Y.-J."/>
            <person name="Martin J."/>
            <person name="Mitreva M."/>
        </authorList>
    </citation>
    <scope>NUCLEOTIDE SEQUENCE [LARGE SCALE GENOMIC DNA]</scope>
</reference>
<evidence type="ECO:0000313" key="2">
    <source>
        <dbReference type="Proteomes" id="UP000230066"/>
    </source>
</evidence>
<sequence>MDCPARETTALPEDVKLVEWKFLQEINTDSLSISLEDKTAFETVRSSATITGGYQQIQMPVTRESIVPYKASLHGLFVAPLFILHNSLLQLLGQENGGWNEPVNDPFPLTWEKWKSEVSVTEPLSVPKSIRPANFDVAAPSFYPRKLPSSDTAQ</sequence>
<gene>
    <name evidence="1" type="ORF">D915_001237</name>
</gene>
<protein>
    <submittedName>
        <fullName evidence="1">Uncharacterized protein</fullName>
    </submittedName>
</protein>
<dbReference type="EMBL" id="JXXN02000275">
    <property type="protein sequence ID" value="THD27959.1"/>
    <property type="molecule type" value="Genomic_DNA"/>
</dbReference>
<name>A0A4E0RGM3_FASHE</name>
<keyword evidence="2" id="KW-1185">Reference proteome</keyword>
<proteinExistence type="predicted"/>
<dbReference type="AlphaFoldDB" id="A0A4E0RGM3"/>
<evidence type="ECO:0000313" key="1">
    <source>
        <dbReference type="EMBL" id="THD27959.1"/>
    </source>
</evidence>
<accession>A0A4E0RGM3</accession>
<organism evidence="1 2">
    <name type="scientific">Fasciola hepatica</name>
    <name type="common">Liver fluke</name>
    <dbReference type="NCBI Taxonomy" id="6192"/>
    <lineage>
        <taxon>Eukaryota</taxon>
        <taxon>Metazoa</taxon>
        <taxon>Spiralia</taxon>
        <taxon>Lophotrochozoa</taxon>
        <taxon>Platyhelminthes</taxon>
        <taxon>Trematoda</taxon>
        <taxon>Digenea</taxon>
        <taxon>Plagiorchiida</taxon>
        <taxon>Echinostomata</taxon>
        <taxon>Echinostomatoidea</taxon>
        <taxon>Fasciolidae</taxon>
        <taxon>Fasciola</taxon>
    </lineage>
</organism>
<comment type="caution">
    <text evidence="1">The sequence shown here is derived from an EMBL/GenBank/DDBJ whole genome shotgun (WGS) entry which is preliminary data.</text>
</comment>